<dbReference type="AlphaFoldDB" id="A0A1Y6BUF6"/>
<dbReference type="Gene3D" id="1.20.1640.10">
    <property type="entry name" value="Multidrug efflux transporter AcrB transmembrane domain"/>
    <property type="match status" value="2"/>
</dbReference>
<evidence type="ECO:0000313" key="8">
    <source>
        <dbReference type="EMBL" id="SMF25816.1"/>
    </source>
</evidence>
<feature type="transmembrane region" description="Helical" evidence="6">
    <location>
        <begin position="691"/>
        <end position="713"/>
    </location>
</feature>
<protein>
    <submittedName>
        <fullName evidence="8">Predicted exporter</fullName>
    </submittedName>
</protein>
<accession>A0A1Y6BUF6</accession>
<dbReference type="InterPro" id="IPR050545">
    <property type="entry name" value="Mycobact_MmpL"/>
</dbReference>
<keyword evidence="9" id="KW-1185">Reference proteome</keyword>
<feature type="transmembrane region" description="Helical" evidence="6">
    <location>
        <begin position="333"/>
        <end position="356"/>
    </location>
</feature>
<keyword evidence="5 6" id="KW-0472">Membrane</keyword>
<feature type="domain" description="Membrane transport protein MMPL" evidence="7">
    <location>
        <begin position="131"/>
        <end position="384"/>
    </location>
</feature>
<dbReference type="STRING" id="1123014.SAMN02745746_02199"/>
<evidence type="ECO:0000256" key="5">
    <source>
        <dbReference type="ARBA" id="ARBA00023136"/>
    </source>
</evidence>
<dbReference type="EMBL" id="FXAG01000010">
    <property type="protein sequence ID" value="SMF25816.1"/>
    <property type="molecule type" value="Genomic_DNA"/>
</dbReference>
<feature type="transmembrane region" description="Helical" evidence="6">
    <location>
        <begin position="725"/>
        <end position="745"/>
    </location>
</feature>
<comment type="subcellular location">
    <subcellularLocation>
        <location evidence="1">Cell membrane</location>
        <topology evidence="1">Multi-pass membrane protein</topology>
    </subcellularLocation>
</comment>
<sequence>MKPRHHKLALFVWLALMLASVLVIVQTRFVADLSAFMPKVPSARQQMLIDQLRDGAIARIVLVGIEGGDEAERGRLSRLLVSQLAHNPRFTSVQNGDSQIQQRDQQYFFNNRYLLSPAVTPQRFSADGLRAAVQDTLDAMAGDAGLVVKKILPRDPSGETLQILDQFIGESQPNSSDDIWVSRDGKRAVLLLQLAESGLDTDAQAAALADVRQTFDHLPARHVATRLVMSGTSVMSVASRDTIKSEVERLATLGTVLVVALLLLVYRSLPLLLLGLIPVLSGALVGVASVSLGFGHVHGLTLGFGTTLIGEAVDYSIYLFIQRAGGNEPRHFWRTIRLGVLTSITGFAALMCSSFPGLSQLGLYSISGLVTAALVTRYILPGLMPARLNLRDLSGPGLLLQKSLDFLTRMRWVMAAALLAAVAVLVFNPQDIWNRQLNALSSISKEQNKLDAELRGDLGGNDMRYVASFSAPNQESALQLAERTRPVLRELARQRVIGGFHTPDELLPSQASQRARQAALPHAVEASRRLDRALDGMPLQANQLQGFLADVERSRSQPLLSRQSLQGSATSVLLDSMLIKRPNGYLVLMPLRPTGEGAQSDQIALDKVRAALERHQLEQVTVIDLLEETTAIFDSYTHEALVFSSLGSLAILLLLGVTCGWVQAVRVTIPLGCAVLCTVAIFDASGIQLTILHLVGLLLVVAIGSNYALFFANKQQLGNEVEQRQVEVSLVVANLATVTSFGLLGTSSVPVLSFIGSTVAIGALLALVFSAMMARIRPRAHHS</sequence>
<evidence type="ECO:0000313" key="9">
    <source>
        <dbReference type="Proteomes" id="UP000192920"/>
    </source>
</evidence>
<feature type="transmembrane region" description="Helical" evidence="6">
    <location>
        <begin position="362"/>
        <end position="380"/>
    </location>
</feature>
<feature type="transmembrane region" description="Helical" evidence="6">
    <location>
        <begin position="300"/>
        <end position="321"/>
    </location>
</feature>
<evidence type="ECO:0000256" key="3">
    <source>
        <dbReference type="ARBA" id="ARBA00022692"/>
    </source>
</evidence>
<keyword evidence="3 6" id="KW-0812">Transmembrane</keyword>
<reference evidence="9" key="1">
    <citation type="submission" date="2017-04" db="EMBL/GenBank/DDBJ databases">
        <authorList>
            <person name="Varghese N."/>
            <person name="Submissions S."/>
        </authorList>
    </citation>
    <scope>NUCLEOTIDE SEQUENCE [LARGE SCALE GENOMIC DNA]</scope>
    <source>
        <strain evidence="9">DSM 22618</strain>
    </source>
</reference>
<dbReference type="PANTHER" id="PTHR33406:SF13">
    <property type="entry name" value="MEMBRANE PROTEIN YDFJ"/>
    <property type="match status" value="1"/>
</dbReference>
<evidence type="ECO:0000256" key="4">
    <source>
        <dbReference type="ARBA" id="ARBA00022989"/>
    </source>
</evidence>
<dbReference type="PANTHER" id="PTHR33406">
    <property type="entry name" value="MEMBRANE PROTEIN MJ1562-RELATED"/>
    <property type="match status" value="1"/>
</dbReference>
<evidence type="ECO:0000259" key="7">
    <source>
        <dbReference type="Pfam" id="PF03176"/>
    </source>
</evidence>
<dbReference type="Proteomes" id="UP000192920">
    <property type="component" value="Unassembled WGS sequence"/>
</dbReference>
<feature type="transmembrane region" description="Helical" evidence="6">
    <location>
        <begin position="410"/>
        <end position="427"/>
    </location>
</feature>
<proteinExistence type="predicted"/>
<name>A0A1Y6BUF6_9NEIS</name>
<dbReference type="RefSeq" id="WP_085276451.1">
    <property type="nucleotide sequence ID" value="NZ_FXAG01000010.1"/>
</dbReference>
<keyword evidence="4 6" id="KW-1133">Transmembrane helix</keyword>
<dbReference type="GO" id="GO:0005886">
    <property type="term" value="C:plasma membrane"/>
    <property type="evidence" value="ECO:0007669"/>
    <property type="project" value="UniProtKB-SubCell"/>
</dbReference>
<feature type="transmembrane region" description="Helical" evidence="6">
    <location>
        <begin position="751"/>
        <end position="774"/>
    </location>
</feature>
<keyword evidence="2" id="KW-1003">Cell membrane</keyword>
<evidence type="ECO:0000256" key="1">
    <source>
        <dbReference type="ARBA" id="ARBA00004651"/>
    </source>
</evidence>
<feature type="transmembrane region" description="Helical" evidence="6">
    <location>
        <begin position="273"/>
        <end position="294"/>
    </location>
</feature>
<organism evidence="8 9">
    <name type="scientific">Pseudogulbenkiania subflava DSM 22618</name>
    <dbReference type="NCBI Taxonomy" id="1123014"/>
    <lineage>
        <taxon>Bacteria</taxon>
        <taxon>Pseudomonadati</taxon>
        <taxon>Pseudomonadota</taxon>
        <taxon>Betaproteobacteria</taxon>
        <taxon>Neisseriales</taxon>
        <taxon>Chromobacteriaceae</taxon>
        <taxon>Pseudogulbenkiania</taxon>
    </lineage>
</organism>
<dbReference type="SUPFAM" id="SSF82866">
    <property type="entry name" value="Multidrug efflux transporter AcrB transmembrane domain"/>
    <property type="match status" value="2"/>
</dbReference>
<dbReference type="Pfam" id="PF03176">
    <property type="entry name" value="MMPL"/>
    <property type="match status" value="1"/>
</dbReference>
<evidence type="ECO:0000256" key="6">
    <source>
        <dbReference type="SAM" id="Phobius"/>
    </source>
</evidence>
<feature type="transmembrane region" description="Helical" evidence="6">
    <location>
        <begin position="640"/>
        <end position="662"/>
    </location>
</feature>
<evidence type="ECO:0000256" key="2">
    <source>
        <dbReference type="ARBA" id="ARBA00022475"/>
    </source>
</evidence>
<dbReference type="InterPro" id="IPR004869">
    <property type="entry name" value="MMPL_dom"/>
</dbReference>
<gene>
    <name evidence="8" type="ORF">SAMN02745746_02199</name>
</gene>